<dbReference type="Proteomes" id="UP001066276">
    <property type="component" value="Chromosome 5"/>
</dbReference>
<accession>A0AAV7RI29</accession>
<keyword evidence="2" id="KW-1185">Reference proteome</keyword>
<protein>
    <recommendedName>
        <fullName evidence="3">Reverse transcriptase domain-containing protein</fullName>
    </recommendedName>
</protein>
<dbReference type="AlphaFoldDB" id="A0AAV7RI29"/>
<evidence type="ECO:0000313" key="1">
    <source>
        <dbReference type="EMBL" id="KAJ1151181.1"/>
    </source>
</evidence>
<evidence type="ECO:0008006" key="3">
    <source>
        <dbReference type="Google" id="ProtNLM"/>
    </source>
</evidence>
<gene>
    <name evidence="1" type="ORF">NDU88_003968</name>
</gene>
<name>A0AAV7RI29_PLEWA</name>
<dbReference type="EMBL" id="JANPWB010000009">
    <property type="protein sequence ID" value="KAJ1151181.1"/>
    <property type="molecule type" value="Genomic_DNA"/>
</dbReference>
<evidence type="ECO:0000313" key="2">
    <source>
        <dbReference type="Proteomes" id="UP001066276"/>
    </source>
</evidence>
<sequence length="149" mass="16771">MGDRGIKLVDVHHIISLYADDALFNISSPRSALPRLLRLLEEFGDISGLCRNRHKSLIFPLAALATTPLDRLLELGLRWLGPGHFLHRTGLVEVAKQIGPTTPNTPQTLRALDALLMCGRDRHLIAQLYKVMRERIRPERRSGPELPES</sequence>
<reference evidence="1" key="1">
    <citation type="journal article" date="2022" name="bioRxiv">
        <title>Sequencing and chromosome-scale assembly of the giantPleurodeles waltlgenome.</title>
        <authorList>
            <person name="Brown T."/>
            <person name="Elewa A."/>
            <person name="Iarovenko S."/>
            <person name="Subramanian E."/>
            <person name="Araus A.J."/>
            <person name="Petzold A."/>
            <person name="Susuki M."/>
            <person name="Suzuki K.-i.T."/>
            <person name="Hayashi T."/>
            <person name="Toyoda A."/>
            <person name="Oliveira C."/>
            <person name="Osipova E."/>
            <person name="Leigh N.D."/>
            <person name="Simon A."/>
            <person name="Yun M.H."/>
        </authorList>
    </citation>
    <scope>NUCLEOTIDE SEQUENCE</scope>
    <source>
        <strain evidence="1">20211129_DDA</strain>
        <tissue evidence="1">Liver</tissue>
    </source>
</reference>
<proteinExistence type="predicted"/>
<comment type="caution">
    <text evidence="1">The sequence shown here is derived from an EMBL/GenBank/DDBJ whole genome shotgun (WGS) entry which is preliminary data.</text>
</comment>
<organism evidence="1 2">
    <name type="scientific">Pleurodeles waltl</name>
    <name type="common">Iberian ribbed newt</name>
    <dbReference type="NCBI Taxonomy" id="8319"/>
    <lineage>
        <taxon>Eukaryota</taxon>
        <taxon>Metazoa</taxon>
        <taxon>Chordata</taxon>
        <taxon>Craniata</taxon>
        <taxon>Vertebrata</taxon>
        <taxon>Euteleostomi</taxon>
        <taxon>Amphibia</taxon>
        <taxon>Batrachia</taxon>
        <taxon>Caudata</taxon>
        <taxon>Salamandroidea</taxon>
        <taxon>Salamandridae</taxon>
        <taxon>Pleurodelinae</taxon>
        <taxon>Pleurodeles</taxon>
    </lineage>
</organism>